<evidence type="ECO:0000313" key="2">
    <source>
        <dbReference type="Proteomes" id="UP000252107"/>
    </source>
</evidence>
<gene>
    <name evidence="1" type="ORF">A6770_08190</name>
</gene>
<evidence type="ECO:0000313" key="1">
    <source>
        <dbReference type="EMBL" id="RCJ42181.1"/>
    </source>
</evidence>
<proteinExistence type="predicted"/>
<comment type="caution">
    <text evidence="1">The sequence shown here is derived from an EMBL/GenBank/DDBJ whole genome shotgun (WGS) entry which is preliminary data.</text>
</comment>
<dbReference type="AlphaFoldDB" id="A0A367S269"/>
<name>A0A367S269_9NOSO</name>
<keyword evidence="2" id="KW-1185">Reference proteome</keyword>
<organism evidence="1 2">
    <name type="scientific">Nostoc minutum NIES-26</name>
    <dbReference type="NCBI Taxonomy" id="1844469"/>
    <lineage>
        <taxon>Bacteria</taxon>
        <taxon>Bacillati</taxon>
        <taxon>Cyanobacteriota</taxon>
        <taxon>Cyanophyceae</taxon>
        <taxon>Nostocales</taxon>
        <taxon>Nostocaceae</taxon>
        <taxon>Nostoc</taxon>
    </lineage>
</organism>
<sequence>MSFCLPSDNFPFPNPDQLQQWHQGIKNANRNNIFCRCRACGYEWMDSKFDVTCIKCSSKDVESISSWQFPDD</sequence>
<accession>A0A367S269</accession>
<dbReference type="Proteomes" id="UP000252107">
    <property type="component" value="Unassembled WGS sequence"/>
</dbReference>
<protein>
    <submittedName>
        <fullName evidence="1">Uncharacterized protein</fullName>
    </submittedName>
</protein>
<dbReference type="EMBL" id="LXQD01000012">
    <property type="protein sequence ID" value="RCJ42181.1"/>
    <property type="molecule type" value="Genomic_DNA"/>
</dbReference>
<reference evidence="1" key="1">
    <citation type="submission" date="2016-04" db="EMBL/GenBank/DDBJ databases">
        <authorList>
            <person name="Tabuchi Yagui T.R."/>
        </authorList>
    </citation>
    <scope>NUCLEOTIDE SEQUENCE [LARGE SCALE GENOMIC DNA]</scope>
    <source>
        <strain evidence="1">NIES-26</strain>
    </source>
</reference>